<dbReference type="InterPro" id="IPR029787">
    <property type="entry name" value="Nucleotide_cyclase"/>
</dbReference>
<dbReference type="FunFam" id="3.30.70.270:FF:000001">
    <property type="entry name" value="Diguanylate cyclase domain protein"/>
    <property type="match status" value="1"/>
</dbReference>
<dbReference type="SMART" id="SM00267">
    <property type="entry name" value="GGDEF"/>
    <property type="match status" value="1"/>
</dbReference>
<dbReference type="InterPro" id="IPR000160">
    <property type="entry name" value="GGDEF_dom"/>
</dbReference>
<dbReference type="HOGENOM" id="CLU_000445_11_5_7"/>
<dbReference type="PROSITE" id="PS50887">
    <property type="entry name" value="GGDEF"/>
    <property type="match status" value="1"/>
</dbReference>
<evidence type="ECO:0000259" key="3">
    <source>
        <dbReference type="PROSITE" id="PS50887"/>
    </source>
</evidence>
<reference evidence="4 5" key="1">
    <citation type="submission" date="2009-06" db="EMBL/GenBank/DDBJ databases">
        <title>Complete sequence of Desulfovibrio salexigens DSM 2638.</title>
        <authorList>
            <consortium name="US DOE Joint Genome Institute"/>
            <person name="Lucas S."/>
            <person name="Copeland A."/>
            <person name="Lapidus A."/>
            <person name="Glavina del Rio T."/>
            <person name="Tice H."/>
            <person name="Bruce D."/>
            <person name="Goodwin L."/>
            <person name="Pitluck S."/>
            <person name="Munk A.C."/>
            <person name="Brettin T."/>
            <person name="Detter J.C."/>
            <person name="Han C."/>
            <person name="Tapia R."/>
            <person name="Larimer F."/>
            <person name="Land M."/>
            <person name="Hauser L."/>
            <person name="Kyrpides N."/>
            <person name="Anderson I."/>
            <person name="Wall J.D."/>
            <person name="Arkin A.P."/>
            <person name="Dehal P."/>
            <person name="Chivian D."/>
            <person name="Giles B."/>
            <person name="Hazen T.C."/>
        </authorList>
    </citation>
    <scope>NUCLEOTIDE SEQUENCE [LARGE SCALE GENOMIC DNA]</scope>
    <source>
        <strain evidence="5">ATCC 14822 / DSM 2638 / NCIMB 8403 / VKM B-1763</strain>
    </source>
</reference>
<comment type="catalytic activity">
    <reaction evidence="2">
        <text>2 GTP = 3',3'-c-di-GMP + 2 diphosphate</text>
        <dbReference type="Rhea" id="RHEA:24898"/>
        <dbReference type="ChEBI" id="CHEBI:33019"/>
        <dbReference type="ChEBI" id="CHEBI:37565"/>
        <dbReference type="ChEBI" id="CHEBI:58805"/>
        <dbReference type="EC" id="2.7.7.65"/>
    </reaction>
</comment>
<gene>
    <name evidence="4" type="ordered locus">Desal_1592</name>
</gene>
<sequence>MSAEYIAENEASLLEELISVRDRFCNEKEVCHTHECPEGLAVLRLCPGMTLKAWEILAERHGLNDWMTVPLDRNMAPHLNHVQSVLQELSYKTEHDPLTGLSNRRVFERTLDQEIERTRRSKTPLTLAILDLDNFKKINDTWGHLKGDEVLIDFADLLSQNSRRYDLVARIGGEEFAIILSGVGLVKAKQLLERLLDKVRGLTFAKPGSNETFSITCSAGISCFKGMVEVEMHELISKADKALYEAKESGKDQVCSADILDFETVTKETLVHANEKKFLFTGS</sequence>
<protein>
    <recommendedName>
        <fullName evidence="1">diguanylate cyclase</fullName>
        <ecNumber evidence="1">2.7.7.65</ecNumber>
    </recommendedName>
</protein>
<dbReference type="KEGG" id="dsa:Desal_1592"/>
<evidence type="ECO:0000313" key="5">
    <source>
        <dbReference type="Proteomes" id="UP000002601"/>
    </source>
</evidence>
<dbReference type="OrthoDB" id="9790367at2"/>
<evidence type="ECO:0000256" key="1">
    <source>
        <dbReference type="ARBA" id="ARBA00012528"/>
    </source>
</evidence>
<proteinExistence type="predicted"/>
<dbReference type="CDD" id="cd01949">
    <property type="entry name" value="GGDEF"/>
    <property type="match status" value="1"/>
</dbReference>
<dbReference type="EMBL" id="CP001649">
    <property type="protein sequence ID" value="ACS79654.1"/>
    <property type="molecule type" value="Genomic_DNA"/>
</dbReference>
<dbReference type="EC" id="2.7.7.65" evidence="1"/>
<name>C6BSH8_MARSD</name>
<dbReference type="STRING" id="526222.Desal_1592"/>
<dbReference type="InterPro" id="IPR043128">
    <property type="entry name" value="Rev_trsase/Diguanyl_cyclase"/>
</dbReference>
<dbReference type="SUPFAM" id="SSF55073">
    <property type="entry name" value="Nucleotide cyclase"/>
    <property type="match status" value="1"/>
</dbReference>
<dbReference type="Pfam" id="PF00990">
    <property type="entry name" value="GGDEF"/>
    <property type="match status" value="1"/>
</dbReference>
<dbReference type="Gene3D" id="3.30.70.270">
    <property type="match status" value="1"/>
</dbReference>
<dbReference type="eggNOG" id="COG3706">
    <property type="taxonomic scope" value="Bacteria"/>
</dbReference>
<dbReference type="NCBIfam" id="TIGR00254">
    <property type="entry name" value="GGDEF"/>
    <property type="match status" value="1"/>
</dbReference>
<organism evidence="4 5">
    <name type="scientific">Maridesulfovibrio salexigens (strain ATCC 14822 / DSM 2638 / NCIMB 8403 / VKM B-1763)</name>
    <name type="common">Desulfovibrio salexigens</name>
    <dbReference type="NCBI Taxonomy" id="526222"/>
    <lineage>
        <taxon>Bacteria</taxon>
        <taxon>Pseudomonadati</taxon>
        <taxon>Thermodesulfobacteriota</taxon>
        <taxon>Desulfovibrionia</taxon>
        <taxon>Desulfovibrionales</taxon>
        <taxon>Desulfovibrionaceae</taxon>
        <taxon>Maridesulfovibrio</taxon>
    </lineage>
</organism>
<dbReference type="AlphaFoldDB" id="C6BSH8"/>
<evidence type="ECO:0000256" key="2">
    <source>
        <dbReference type="ARBA" id="ARBA00034247"/>
    </source>
</evidence>
<dbReference type="PANTHER" id="PTHR45138">
    <property type="entry name" value="REGULATORY COMPONENTS OF SENSORY TRANSDUCTION SYSTEM"/>
    <property type="match status" value="1"/>
</dbReference>
<dbReference type="Proteomes" id="UP000002601">
    <property type="component" value="Chromosome"/>
</dbReference>
<dbReference type="InterPro" id="IPR050469">
    <property type="entry name" value="Diguanylate_Cyclase"/>
</dbReference>
<dbReference type="PANTHER" id="PTHR45138:SF9">
    <property type="entry name" value="DIGUANYLATE CYCLASE DGCM-RELATED"/>
    <property type="match status" value="1"/>
</dbReference>
<accession>C6BSH8</accession>
<evidence type="ECO:0000313" key="4">
    <source>
        <dbReference type="EMBL" id="ACS79654.1"/>
    </source>
</evidence>
<dbReference type="RefSeq" id="WP_015851472.1">
    <property type="nucleotide sequence ID" value="NC_012881.1"/>
</dbReference>
<feature type="domain" description="GGDEF" evidence="3">
    <location>
        <begin position="123"/>
        <end position="259"/>
    </location>
</feature>
<dbReference type="GO" id="GO:0052621">
    <property type="term" value="F:diguanylate cyclase activity"/>
    <property type="evidence" value="ECO:0007669"/>
    <property type="project" value="UniProtKB-EC"/>
</dbReference>
<keyword evidence="5" id="KW-1185">Reference proteome</keyword>